<keyword evidence="2" id="KW-0732">Signal</keyword>
<name>A0A941I066_9MICO</name>
<gene>
    <name evidence="3" type="ORF">KC207_16410</name>
</gene>
<comment type="caution">
    <text evidence="3">The sequence shown here is derived from an EMBL/GenBank/DDBJ whole genome shotgun (WGS) entry which is preliminary data.</text>
</comment>
<protein>
    <recommendedName>
        <fullName evidence="5">Lipoprotein</fullName>
    </recommendedName>
</protein>
<sequence length="196" mass="20484">MARRPLRTAATTLAALLAVGLLGGCSGDTPTETAPTSDGDGTAADTSAASPSPSFTPRDLSDSVLGATLPESRGSSDGTVDGASATLEVAEVRASATATLLTFWYSGGDAAPVRRGNANWETFPTLVDTDAGRVYEPLTYTDFEGTTRCLCTDVVRVGDPPQVRTAMYPALPEDLTEVRVRQDGFEEPIVLEVTRP</sequence>
<feature type="region of interest" description="Disordered" evidence="1">
    <location>
        <begin position="28"/>
        <end position="80"/>
    </location>
</feature>
<evidence type="ECO:0000256" key="2">
    <source>
        <dbReference type="SAM" id="SignalP"/>
    </source>
</evidence>
<evidence type="ECO:0000313" key="3">
    <source>
        <dbReference type="EMBL" id="MBR7744878.1"/>
    </source>
</evidence>
<proteinExistence type="predicted"/>
<evidence type="ECO:0000313" key="4">
    <source>
        <dbReference type="Proteomes" id="UP000677016"/>
    </source>
</evidence>
<dbReference type="AlphaFoldDB" id="A0A941I066"/>
<keyword evidence="4" id="KW-1185">Reference proteome</keyword>
<feature type="signal peptide" evidence="2">
    <location>
        <begin position="1"/>
        <end position="23"/>
    </location>
</feature>
<organism evidence="3 4">
    <name type="scientific">Phycicoccus avicenniae</name>
    <dbReference type="NCBI Taxonomy" id="2828860"/>
    <lineage>
        <taxon>Bacteria</taxon>
        <taxon>Bacillati</taxon>
        <taxon>Actinomycetota</taxon>
        <taxon>Actinomycetes</taxon>
        <taxon>Micrococcales</taxon>
        <taxon>Intrasporangiaceae</taxon>
        <taxon>Phycicoccus</taxon>
    </lineage>
</organism>
<accession>A0A941I066</accession>
<evidence type="ECO:0008006" key="5">
    <source>
        <dbReference type="Google" id="ProtNLM"/>
    </source>
</evidence>
<dbReference type="RefSeq" id="WP_211604404.1">
    <property type="nucleotide sequence ID" value="NZ_JAGSNF010000025.1"/>
</dbReference>
<reference evidence="3" key="1">
    <citation type="submission" date="2021-04" db="EMBL/GenBank/DDBJ databases">
        <title>Phycicoccus avicenniae sp. nov., a novel endophytic actinomycetes isolated from branch of Avicennia mariana.</title>
        <authorList>
            <person name="Tuo L."/>
        </authorList>
    </citation>
    <scope>NUCLEOTIDE SEQUENCE</scope>
    <source>
        <strain evidence="3">BSK3Z-2</strain>
    </source>
</reference>
<dbReference type="PROSITE" id="PS51257">
    <property type="entry name" value="PROKAR_LIPOPROTEIN"/>
    <property type="match status" value="1"/>
</dbReference>
<dbReference type="EMBL" id="JAGSNF010000025">
    <property type="protein sequence ID" value="MBR7744878.1"/>
    <property type="molecule type" value="Genomic_DNA"/>
</dbReference>
<feature type="compositionally biased region" description="Low complexity" evidence="1">
    <location>
        <begin position="33"/>
        <end position="57"/>
    </location>
</feature>
<evidence type="ECO:0000256" key="1">
    <source>
        <dbReference type="SAM" id="MobiDB-lite"/>
    </source>
</evidence>
<dbReference type="Proteomes" id="UP000677016">
    <property type="component" value="Unassembled WGS sequence"/>
</dbReference>
<feature type="chain" id="PRO_5039569532" description="Lipoprotein" evidence="2">
    <location>
        <begin position="24"/>
        <end position="196"/>
    </location>
</feature>